<dbReference type="CDD" id="cd00688">
    <property type="entry name" value="ISOPREN_C2_like"/>
    <property type="match status" value="1"/>
</dbReference>
<feature type="region of interest" description="Disordered" evidence="1">
    <location>
        <begin position="426"/>
        <end position="452"/>
    </location>
</feature>
<organism evidence="4">
    <name type="scientific">Singulisphaera sp. Ch08</name>
    <dbReference type="NCBI Taxonomy" id="3120278"/>
    <lineage>
        <taxon>Bacteria</taxon>
        <taxon>Pseudomonadati</taxon>
        <taxon>Planctomycetota</taxon>
        <taxon>Planctomycetia</taxon>
        <taxon>Isosphaerales</taxon>
        <taxon>Isosphaeraceae</taxon>
        <taxon>Singulisphaera</taxon>
    </lineage>
</organism>
<dbReference type="SUPFAM" id="SSF51338">
    <property type="entry name" value="Composite domain of metallo-dependent hydrolases"/>
    <property type="match status" value="1"/>
</dbReference>
<dbReference type="AlphaFoldDB" id="A0AAU7CRT2"/>
<protein>
    <submittedName>
        <fullName evidence="4">Amidohydrolase family protein</fullName>
    </submittedName>
</protein>
<dbReference type="Gene3D" id="1.50.10.20">
    <property type="match status" value="2"/>
</dbReference>
<dbReference type="RefSeq" id="WP_406700558.1">
    <property type="nucleotide sequence ID" value="NZ_CP155447.1"/>
</dbReference>
<gene>
    <name evidence="4" type="ORF">V5E97_17290</name>
</gene>
<dbReference type="PANTHER" id="PTHR11647">
    <property type="entry name" value="HYDRANTOINASE/DIHYDROPYRIMIDINASE FAMILY MEMBER"/>
    <property type="match status" value="1"/>
</dbReference>
<dbReference type="EMBL" id="CP155447">
    <property type="protein sequence ID" value="XBH07719.1"/>
    <property type="molecule type" value="Genomic_DNA"/>
</dbReference>
<dbReference type="Gene3D" id="3.30.1490.130">
    <property type="entry name" value="D-aminoacylase. Domain 3"/>
    <property type="match status" value="1"/>
</dbReference>
<dbReference type="InterPro" id="IPR032466">
    <property type="entry name" value="Metal_Hydrolase"/>
</dbReference>
<dbReference type="InterPro" id="IPR050378">
    <property type="entry name" value="Metallo-dep_Hydrolases_sf"/>
</dbReference>
<dbReference type="CDD" id="cd01297">
    <property type="entry name" value="D-aminoacylase"/>
    <property type="match status" value="1"/>
</dbReference>
<proteinExistence type="predicted"/>
<dbReference type="Gene3D" id="2.30.40.10">
    <property type="entry name" value="Urease, subunit C, domain 1"/>
    <property type="match status" value="1"/>
</dbReference>
<keyword evidence="2" id="KW-0732">Signal</keyword>
<feature type="compositionally biased region" description="Basic and acidic residues" evidence="1">
    <location>
        <begin position="442"/>
        <end position="452"/>
    </location>
</feature>
<dbReference type="InterPro" id="IPR008930">
    <property type="entry name" value="Terpenoid_cyclase/PrenylTrfase"/>
</dbReference>
<dbReference type="InterPro" id="IPR011059">
    <property type="entry name" value="Metal-dep_hydrolase_composite"/>
</dbReference>
<evidence type="ECO:0000313" key="4">
    <source>
        <dbReference type="EMBL" id="XBH07719.1"/>
    </source>
</evidence>
<feature type="domain" description="Amidohydrolase 3" evidence="3">
    <location>
        <begin position="770"/>
        <end position="860"/>
    </location>
</feature>
<feature type="domain" description="Amidohydrolase 3" evidence="3">
    <location>
        <begin position="386"/>
        <end position="588"/>
    </location>
</feature>
<evidence type="ECO:0000256" key="1">
    <source>
        <dbReference type="SAM" id="MobiDB-lite"/>
    </source>
</evidence>
<dbReference type="Pfam" id="PF07969">
    <property type="entry name" value="Amidohydro_3"/>
    <property type="match status" value="2"/>
</dbReference>
<dbReference type="PANTHER" id="PTHR11647:SF1">
    <property type="entry name" value="COLLAPSIN RESPONSE MEDIATOR PROTEIN"/>
    <property type="match status" value="1"/>
</dbReference>
<dbReference type="InterPro" id="IPR023100">
    <property type="entry name" value="D-aminoacylase_insert_dom_sf"/>
</dbReference>
<reference evidence="4" key="1">
    <citation type="submission" date="2024-05" db="EMBL/GenBank/DDBJ databases">
        <title>Planctomycetes of the genus Singulisphaera possess chitinolytic capabilities.</title>
        <authorList>
            <person name="Ivanova A."/>
        </authorList>
    </citation>
    <scope>NUCLEOTIDE SEQUENCE</scope>
    <source>
        <strain evidence="4">Ch08T</strain>
    </source>
</reference>
<feature type="signal peptide" evidence="2">
    <location>
        <begin position="1"/>
        <end position="22"/>
    </location>
</feature>
<dbReference type="Gene3D" id="3.20.20.140">
    <property type="entry name" value="Metal-dependent hydrolases"/>
    <property type="match status" value="1"/>
</dbReference>
<dbReference type="SUPFAM" id="SSF51556">
    <property type="entry name" value="Metallo-dependent hydrolases"/>
    <property type="match status" value="1"/>
</dbReference>
<sequence length="882" mass="96473">MPRDSARLACLLLSLLSTSTIAGEADPPIARDKIRDSARRGLEIVQKAATQYPLHRDCFSCHHQTLPMLAMVKARAHGLAIEADLLGEQADFSVESFREKLPEMRQGKGVGGAAMTVGYGLWGLSLADWSRDEVAEGMVAYLLKTQKQDGHWGTAGRRPPLEESAITCTTLAVEGLSRYGDRDHNPSVTDAIAKAKTWLSETHTKNQEDRNLRLRGLLRVKADRSLLDQALTAVLDSQRADGGWPARDDLPSDAYATGQTLAGLEEAGLNVATEAYQRGLRFLLDSQCDDGSWKVETRVKPIQVYFDNGDPHGKHQFISIPATAWAVVALAVALKEEPAVQPYDLLIRGGTIVDGTGNPWFRGDVAVRGDRIEAMGQLPADARAHRIIDARGLIVSPGFIDMHSHSDRPLLEDGNAQSKIRQGVTTEVLGEDSSGGPSKGKRAPDSFRRDGKTTEWTTLGGYLQALEAGGIATNVASYVGLGTLLGCVMGDALDRPNAEQLDALKVLLEEAMNDGAFGLSTMLAGPRELNLTTDDLVELCKVVRRYGGTYSSHLRNEGTTVLDAVNEAIAVGERAGVPVDIIHVKIAEQTLWGRMNEIVALIDGARRRGVNVQANVYPYTRGNNDLVTILPPWAHEGGKSELLRRLKDPDDRRRMKDDIRNGRPGWYNHYTAVGGDWGRMLISANLSEANKKFQGRTMDQILVERGKDKASVSDPIDQLFDFLAEENGSISTIYAHHTEEDMNLALRQPWCSIGSDGSALAIEGPLRRGNPHPRSFGTFPRILGVYARDRHLLSLEDAVRKMTSLNAAKIGLVDRGLLRPGQFADITLFDAAKVIDKSTYLEPFQYPEGIEYVIVNGKPVLERGVHNGARPGHALRRSARTE</sequence>
<accession>A0AAU7CRT2</accession>
<feature type="chain" id="PRO_5043537452" evidence="2">
    <location>
        <begin position="23"/>
        <end position="882"/>
    </location>
</feature>
<name>A0AAU7CRT2_9BACT</name>
<evidence type="ECO:0000256" key="2">
    <source>
        <dbReference type="SAM" id="SignalP"/>
    </source>
</evidence>
<evidence type="ECO:0000259" key="3">
    <source>
        <dbReference type="Pfam" id="PF07969"/>
    </source>
</evidence>
<dbReference type="GO" id="GO:0016811">
    <property type="term" value="F:hydrolase activity, acting on carbon-nitrogen (but not peptide) bonds, in linear amides"/>
    <property type="evidence" value="ECO:0007669"/>
    <property type="project" value="InterPro"/>
</dbReference>
<dbReference type="InterPro" id="IPR013108">
    <property type="entry name" value="Amidohydro_3"/>
</dbReference>
<dbReference type="SUPFAM" id="SSF48239">
    <property type="entry name" value="Terpenoid cyclases/Protein prenyltransferases"/>
    <property type="match status" value="1"/>
</dbReference>